<dbReference type="HOGENOM" id="CLU_000604_1_11_6"/>
<keyword evidence="2" id="KW-0813">Transport</keyword>
<dbReference type="Pfam" id="PF00005">
    <property type="entry name" value="ABC_tran"/>
    <property type="match status" value="1"/>
</dbReference>
<evidence type="ECO:0000256" key="3">
    <source>
        <dbReference type="ARBA" id="ARBA00022475"/>
    </source>
</evidence>
<name>A0A076LP94_9GAMM</name>
<dbReference type="GeneID" id="33941360"/>
<evidence type="ECO:0000313" key="12">
    <source>
        <dbReference type="Proteomes" id="UP000028681"/>
    </source>
</evidence>
<proteinExistence type="predicted"/>
<dbReference type="GO" id="GO:0016887">
    <property type="term" value="F:ATP hydrolysis activity"/>
    <property type="evidence" value="ECO:0007669"/>
    <property type="project" value="InterPro"/>
</dbReference>
<dbReference type="PANTHER" id="PTHR42771:SF7">
    <property type="entry name" value="ABC-TYPE COBALAMIN_FE3+-SIDEROPHORES TRANSPORT SYSTEM, ATPASE COMPONENT"/>
    <property type="match status" value="1"/>
</dbReference>
<evidence type="ECO:0000256" key="1">
    <source>
        <dbReference type="ARBA" id="ARBA00004202"/>
    </source>
</evidence>
<keyword evidence="9" id="KW-0472">Membrane</keyword>
<keyword evidence="3" id="KW-1003">Cell membrane</keyword>
<evidence type="ECO:0000256" key="9">
    <source>
        <dbReference type="ARBA" id="ARBA00023136"/>
    </source>
</evidence>
<dbReference type="GO" id="GO:0005886">
    <property type="term" value="C:plasma membrane"/>
    <property type="evidence" value="ECO:0007669"/>
    <property type="project" value="UniProtKB-SubCell"/>
</dbReference>
<dbReference type="Proteomes" id="UP000028681">
    <property type="component" value="Chromosome"/>
</dbReference>
<dbReference type="PANTHER" id="PTHR42771">
    <property type="entry name" value="IRON(3+)-HYDROXAMATE IMPORT ATP-BINDING PROTEIN FHUC"/>
    <property type="match status" value="1"/>
</dbReference>
<organism evidence="11 12">
    <name type="scientific">Edwardsiella anguillarum ET080813</name>
    <dbReference type="NCBI Taxonomy" id="667120"/>
    <lineage>
        <taxon>Bacteria</taxon>
        <taxon>Pseudomonadati</taxon>
        <taxon>Pseudomonadota</taxon>
        <taxon>Gammaproteobacteria</taxon>
        <taxon>Enterobacterales</taxon>
        <taxon>Hafniaceae</taxon>
        <taxon>Edwardsiella</taxon>
    </lineage>
</organism>
<comment type="subcellular location">
    <subcellularLocation>
        <location evidence="1">Cell membrane</location>
        <topology evidence="1">Peripheral membrane protein</topology>
    </subcellularLocation>
</comment>
<dbReference type="RefSeq" id="WP_034164916.1">
    <property type="nucleotide sequence ID" value="NZ_CP006664.1"/>
</dbReference>
<evidence type="ECO:0000256" key="5">
    <source>
        <dbReference type="ARBA" id="ARBA00022741"/>
    </source>
</evidence>
<sequence length="259" mass="27555">MSGLQINALSTGYGARRVIDGLSVELLARGQVCALLGPNGCGKSTLLRAMAGLRPARGSLLLNGYQLVGCPPARRSRQVVYLPQTLPEGVRLSVLESVMVARHATAEGDADPREALALLARLGIAHLALHSLTTLSGGQKQLVGLAQSLIRRPALLLLDEPLSALDLNYQFHVMTLLREETQKRDIVTIVVLHDLNIALRHADHALLLAQGRCIADGPPQAVITPAHLAGVYGVRGRVESCSRGWPQLMVDGLSAPPAP</sequence>
<reference evidence="11 12" key="1">
    <citation type="journal article" date="2012" name="PLoS ONE">
        <title>Edwardsiella comparative phylogenomics reveal the new intra/inter-species taxonomic relationships, virulence evolution and niche adaptation mechanisms.</title>
        <authorList>
            <person name="Yang M."/>
            <person name="Lv Y."/>
            <person name="Xiao J."/>
            <person name="Wu H."/>
            <person name="Zheng H."/>
            <person name="Liu Q."/>
            <person name="Zhang Y."/>
            <person name="Wang Q."/>
        </authorList>
    </citation>
    <scope>NUCLEOTIDE SEQUENCE [LARGE SCALE GENOMIC DNA]</scope>
    <source>
        <strain evidence="12">080813</strain>
    </source>
</reference>
<keyword evidence="6 11" id="KW-0067">ATP-binding</keyword>
<dbReference type="InterPro" id="IPR017871">
    <property type="entry name" value="ABC_transporter-like_CS"/>
</dbReference>
<dbReference type="SUPFAM" id="SSF52540">
    <property type="entry name" value="P-loop containing nucleoside triphosphate hydrolases"/>
    <property type="match status" value="1"/>
</dbReference>
<dbReference type="EMBL" id="CP006664">
    <property type="protein sequence ID" value="AIJ10430.1"/>
    <property type="molecule type" value="Genomic_DNA"/>
</dbReference>
<evidence type="ECO:0000313" key="11">
    <source>
        <dbReference type="EMBL" id="AIJ10430.1"/>
    </source>
</evidence>
<evidence type="ECO:0000256" key="6">
    <source>
        <dbReference type="ARBA" id="ARBA00022840"/>
    </source>
</evidence>
<dbReference type="GO" id="GO:0006826">
    <property type="term" value="P:iron ion transport"/>
    <property type="evidence" value="ECO:0007669"/>
    <property type="project" value="UniProtKB-KW"/>
</dbReference>
<keyword evidence="4" id="KW-0410">Iron transport</keyword>
<keyword evidence="7" id="KW-0408">Iron</keyword>
<dbReference type="Gene3D" id="3.40.50.300">
    <property type="entry name" value="P-loop containing nucleotide triphosphate hydrolases"/>
    <property type="match status" value="1"/>
</dbReference>
<evidence type="ECO:0000256" key="2">
    <source>
        <dbReference type="ARBA" id="ARBA00022448"/>
    </source>
</evidence>
<dbReference type="AlphaFoldDB" id="A0A076LP94"/>
<dbReference type="InterPro" id="IPR051535">
    <property type="entry name" value="Siderophore_ABC-ATPase"/>
</dbReference>
<dbReference type="PROSITE" id="PS00211">
    <property type="entry name" value="ABC_TRANSPORTER_1"/>
    <property type="match status" value="1"/>
</dbReference>
<evidence type="ECO:0000256" key="7">
    <source>
        <dbReference type="ARBA" id="ARBA00023004"/>
    </source>
</evidence>
<dbReference type="CDD" id="cd03214">
    <property type="entry name" value="ABC_Iron-Siderophores_B12_Hemin"/>
    <property type="match status" value="1"/>
</dbReference>
<dbReference type="InterPro" id="IPR003593">
    <property type="entry name" value="AAA+_ATPase"/>
</dbReference>
<dbReference type="SMART" id="SM00382">
    <property type="entry name" value="AAA"/>
    <property type="match status" value="1"/>
</dbReference>
<evidence type="ECO:0000259" key="10">
    <source>
        <dbReference type="PROSITE" id="PS50893"/>
    </source>
</evidence>
<dbReference type="InterPro" id="IPR027417">
    <property type="entry name" value="P-loop_NTPase"/>
</dbReference>
<dbReference type="InterPro" id="IPR003439">
    <property type="entry name" value="ABC_transporter-like_ATP-bd"/>
</dbReference>
<protein>
    <submittedName>
        <fullName evidence="11">Ferric enterobactin transport ATP-binding protein</fullName>
    </submittedName>
</protein>
<evidence type="ECO:0000256" key="8">
    <source>
        <dbReference type="ARBA" id="ARBA00023065"/>
    </source>
</evidence>
<evidence type="ECO:0000256" key="4">
    <source>
        <dbReference type="ARBA" id="ARBA00022496"/>
    </source>
</evidence>
<keyword evidence="5" id="KW-0547">Nucleotide-binding</keyword>
<dbReference type="GO" id="GO:0005524">
    <property type="term" value="F:ATP binding"/>
    <property type="evidence" value="ECO:0007669"/>
    <property type="project" value="UniProtKB-KW"/>
</dbReference>
<feature type="domain" description="ABC transporter" evidence="10">
    <location>
        <begin position="4"/>
        <end position="235"/>
    </location>
</feature>
<keyword evidence="8" id="KW-0406">Ion transport</keyword>
<gene>
    <name evidence="11" type="ORF">ETEE_4022</name>
</gene>
<dbReference type="PROSITE" id="PS50893">
    <property type="entry name" value="ABC_TRANSPORTER_2"/>
    <property type="match status" value="1"/>
</dbReference>
<dbReference type="KEGG" id="ete:ETEE_4022"/>
<accession>A0A076LP94</accession>